<dbReference type="InterPro" id="IPR036390">
    <property type="entry name" value="WH_DNA-bd_sf"/>
</dbReference>
<reference evidence="6 7" key="1">
    <citation type="submission" date="2023-08" db="EMBL/GenBank/DDBJ databases">
        <title>Implementing the SeqCode for naming new Mesorhizobium species isolated from Vachellia karroo root nodules.</title>
        <authorList>
            <person name="Van Lill M."/>
        </authorList>
    </citation>
    <scope>NUCLEOTIDE SEQUENCE [LARGE SCALE GENOMIC DNA]</scope>
    <source>
        <strain evidence="6 7">VK2B</strain>
    </source>
</reference>
<dbReference type="Proteomes" id="UP001280156">
    <property type="component" value="Unassembled WGS sequence"/>
</dbReference>
<keyword evidence="7" id="KW-1185">Reference proteome</keyword>
<protein>
    <submittedName>
        <fullName evidence="6">LysR family transcriptional regulator</fullName>
    </submittedName>
</protein>
<keyword evidence="3" id="KW-0238">DNA-binding</keyword>
<keyword evidence="2" id="KW-0805">Transcription regulation</keyword>
<evidence type="ECO:0000256" key="3">
    <source>
        <dbReference type="ARBA" id="ARBA00023125"/>
    </source>
</evidence>
<dbReference type="PANTHER" id="PTHR30346">
    <property type="entry name" value="TRANSCRIPTIONAL DUAL REGULATOR HCAR-RELATED"/>
    <property type="match status" value="1"/>
</dbReference>
<dbReference type="SUPFAM" id="SSF46785">
    <property type="entry name" value="Winged helix' DNA-binding domain"/>
    <property type="match status" value="1"/>
</dbReference>
<dbReference type="EMBL" id="JAVIIV010000016">
    <property type="protein sequence ID" value="MDX8487966.1"/>
    <property type="molecule type" value="Genomic_DNA"/>
</dbReference>
<feature type="domain" description="HTH lysR-type" evidence="5">
    <location>
        <begin position="14"/>
        <end position="62"/>
    </location>
</feature>
<evidence type="ECO:0000313" key="7">
    <source>
        <dbReference type="Proteomes" id="UP001280156"/>
    </source>
</evidence>
<evidence type="ECO:0000256" key="2">
    <source>
        <dbReference type="ARBA" id="ARBA00023015"/>
    </source>
</evidence>
<dbReference type="PANTHER" id="PTHR30346:SF0">
    <property type="entry name" value="HCA OPERON TRANSCRIPTIONAL ACTIVATOR HCAR"/>
    <property type="match status" value="1"/>
</dbReference>
<evidence type="ECO:0000256" key="4">
    <source>
        <dbReference type="ARBA" id="ARBA00023163"/>
    </source>
</evidence>
<evidence type="ECO:0000259" key="5">
    <source>
        <dbReference type="PROSITE" id="PS50931"/>
    </source>
</evidence>
<organism evidence="6 7">
    <name type="scientific">Mesorhizobium humile</name>
    <dbReference type="NCBI Taxonomy" id="3072313"/>
    <lineage>
        <taxon>Bacteria</taxon>
        <taxon>Pseudomonadati</taxon>
        <taxon>Pseudomonadota</taxon>
        <taxon>Alphaproteobacteria</taxon>
        <taxon>Hyphomicrobiales</taxon>
        <taxon>Phyllobacteriaceae</taxon>
        <taxon>Mesorhizobium</taxon>
    </lineage>
</organism>
<keyword evidence="4" id="KW-0804">Transcription</keyword>
<dbReference type="RefSeq" id="WP_320293547.1">
    <property type="nucleotide sequence ID" value="NZ_JAVIIU010000001.1"/>
</dbReference>
<comment type="similarity">
    <text evidence="1">Belongs to the LysR transcriptional regulatory family.</text>
</comment>
<gene>
    <name evidence="6" type="ORF">RFM52_22565</name>
</gene>
<evidence type="ECO:0000313" key="6">
    <source>
        <dbReference type="EMBL" id="MDX8487966.1"/>
    </source>
</evidence>
<proteinExistence type="inferred from homology"/>
<dbReference type="Gene3D" id="1.10.10.10">
    <property type="entry name" value="Winged helix-like DNA-binding domain superfamily/Winged helix DNA-binding domain"/>
    <property type="match status" value="1"/>
</dbReference>
<name>A0ABU4YLX7_9HYPH</name>
<dbReference type="InterPro" id="IPR036388">
    <property type="entry name" value="WH-like_DNA-bd_sf"/>
</dbReference>
<sequence>MRRRVQLLTLDCALVVAEEGSFLGAARRTGIHHSALSRRIRDLEHSLGTAIFQRHPGGVRPTAAGARLLRDLHRVLGDLDGTLATADKRGQQAGSDASSVPAQISEFLEVIVDFIRSTPDVSLNLVDMKRAAARSP</sequence>
<dbReference type="PROSITE" id="PS50931">
    <property type="entry name" value="HTH_LYSR"/>
    <property type="match status" value="1"/>
</dbReference>
<comment type="caution">
    <text evidence="6">The sequence shown here is derived from an EMBL/GenBank/DDBJ whole genome shotgun (WGS) entry which is preliminary data.</text>
</comment>
<accession>A0ABU4YLX7</accession>
<dbReference type="InterPro" id="IPR000847">
    <property type="entry name" value="LysR_HTH_N"/>
</dbReference>
<dbReference type="Pfam" id="PF00126">
    <property type="entry name" value="HTH_1"/>
    <property type="match status" value="1"/>
</dbReference>
<evidence type="ECO:0000256" key="1">
    <source>
        <dbReference type="ARBA" id="ARBA00009437"/>
    </source>
</evidence>